<evidence type="ECO:0000256" key="7">
    <source>
        <dbReference type="ARBA" id="ARBA00046280"/>
    </source>
</evidence>
<dbReference type="Gene3D" id="1.20.5.110">
    <property type="match status" value="1"/>
</dbReference>
<keyword evidence="6 9" id="KW-0472">Membrane</keyword>
<dbReference type="PANTHER" id="PTHR21136">
    <property type="entry name" value="SNARE PROTEINS"/>
    <property type="match status" value="1"/>
</dbReference>
<comment type="subcellular location">
    <subcellularLocation>
        <location evidence="7">Endomembrane system</location>
        <topology evidence="7">Single-pass type IV membrane protein</topology>
    </subcellularLocation>
</comment>
<name>A0A7S2XMG5_9STRA</name>
<evidence type="ECO:0000256" key="8">
    <source>
        <dbReference type="PROSITE-ProRule" id="PRU00290"/>
    </source>
</evidence>
<evidence type="ECO:0000259" key="10">
    <source>
        <dbReference type="PROSITE" id="PS50859"/>
    </source>
</evidence>
<dbReference type="InterPro" id="IPR011012">
    <property type="entry name" value="Longin-like_dom_sf"/>
</dbReference>
<keyword evidence="8" id="KW-0175">Coiled coil</keyword>
<accession>A0A7S2XMG5</accession>
<dbReference type="SUPFAM" id="SSF64356">
    <property type="entry name" value="SNARE-like"/>
    <property type="match status" value="1"/>
</dbReference>
<dbReference type="GO" id="GO:0012505">
    <property type="term" value="C:endomembrane system"/>
    <property type="evidence" value="ECO:0007669"/>
    <property type="project" value="UniProtKB-SubCell"/>
</dbReference>
<dbReference type="CDD" id="cd15843">
    <property type="entry name" value="R-SNARE"/>
    <property type="match status" value="1"/>
</dbReference>
<evidence type="ECO:0000256" key="3">
    <source>
        <dbReference type="ARBA" id="ARBA00022692"/>
    </source>
</evidence>
<dbReference type="EMBL" id="HBHQ01011874">
    <property type="protein sequence ID" value="CAD9816071.1"/>
    <property type="molecule type" value="Transcribed_RNA"/>
</dbReference>
<dbReference type="PROSITE" id="PS50892">
    <property type="entry name" value="V_SNARE"/>
    <property type="match status" value="1"/>
</dbReference>
<proteinExistence type="inferred from homology"/>
<dbReference type="PANTHER" id="PTHR21136:SF168">
    <property type="entry name" value="VESICLE-ASSOCIATED MEMBRANE PROTEIN 9"/>
    <property type="match status" value="1"/>
</dbReference>
<dbReference type="InterPro" id="IPR051097">
    <property type="entry name" value="Synaptobrevin-like_transport"/>
</dbReference>
<evidence type="ECO:0000256" key="9">
    <source>
        <dbReference type="SAM" id="Phobius"/>
    </source>
</evidence>
<organism evidence="12">
    <name type="scientific">Attheya septentrionalis</name>
    <dbReference type="NCBI Taxonomy" id="420275"/>
    <lineage>
        <taxon>Eukaryota</taxon>
        <taxon>Sar</taxon>
        <taxon>Stramenopiles</taxon>
        <taxon>Ochrophyta</taxon>
        <taxon>Bacillariophyta</taxon>
        <taxon>Coscinodiscophyceae</taxon>
        <taxon>Chaetocerotophycidae</taxon>
        <taxon>Chaetocerotales</taxon>
        <taxon>Attheyaceae</taxon>
        <taxon>Attheya</taxon>
    </lineage>
</organism>
<dbReference type="InterPro" id="IPR042855">
    <property type="entry name" value="V_SNARE_CC"/>
</dbReference>
<evidence type="ECO:0000256" key="2">
    <source>
        <dbReference type="ARBA" id="ARBA00022448"/>
    </source>
</evidence>
<reference evidence="12" key="1">
    <citation type="submission" date="2021-01" db="EMBL/GenBank/DDBJ databases">
        <authorList>
            <person name="Corre E."/>
            <person name="Pelletier E."/>
            <person name="Niang G."/>
            <person name="Scheremetjew M."/>
            <person name="Finn R."/>
            <person name="Kale V."/>
            <person name="Holt S."/>
            <person name="Cochrane G."/>
            <person name="Meng A."/>
            <person name="Brown T."/>
            <person name="Cohen L."/>
        </authorList>
    </citation>
    <scope>NUCLEOTIDE SEQUENCE</scope>
    <source>
        <strain evidence="12">CCMP2084</strain>
    </source>
</reference>
<keyword evidence="5 9" id="KW-1133">Transmembrane helix</keyword>
<keyword evidence="3 9" id="KW-0812">Transmembrane</keyword>
<dbReference type="InterPro" id="IPR001388">
    <property type="entry name" value="Synaptobrevin-like"/>
</dbReference>
<evidence type="ECO:0000256" key="1">
    <source>
        <dbReference type="ARBA" id="ARBA00008025"/>
    </source>
</evidence>
<dbReference type="Pfam" id="PF00957">
    <property type="entry name" value="Synaptobrevin"/>
    <property type="match status" value="1"/>
</dbReference>
<protein>
    <recommendedName>
        <fullName evidence="13">V-SNARE coiled-coil homology domain-containing protein</fullName>
    </recommendedName>
</protein>
<keyword evidence="2" id="KW-0813">Transport</keyword>
<dbReference type="PROSITE" id="PS50859">
    <property type="entry name" value="LONGIN"/>
    <property type="match status" value="1"/>
</dbReference>
<feature type="domain" description="V-SNARE coiled-coil homology" evidence="11">
    <location>
        <begin position="159"/>
        <end position="219"/>
    </location>
</feature>
<evidence type="ECO:0000259" key="11">
    <source>
        <dbReference type="PROSITE" id="PS50892"/>
    </source>
</evidence>
<feature type="domain" description="Longin" evidence="10">
    <location>
        <begin position="10"/>
        <end position="144"/>
    </location>
</feature>
<evidence type="ECO:0000256" key="4">
    <source>
        <dbReference type="ARBA" id="ARBA00022927"/>
    </source>
</evidence>
<keyword evidence="4" id="KW-0653">Protein transport</keyword>
<dbReference type="AlphaFoldDB" id="A0A7S2XMG5"/>
<evidence type="ECO:0000256" key="5">
    <source>
        <dbReference type="ARBA" id="ARBA00022989"/>
    </source>
</evidence>
<comment type="similarity">
    <text evidence="1">Belongs to the synaptobrevin family.</text>
</comment>
<evidence type="ECO:0000313" key="12">
    <source>
        <dbReference type="EMBL" id="CAD9816071.1"/>
    </source>
</evidence>
<sequence length="248" mass="26649">MSDNKIRCAVAYRLDGGKGSPKVTMLAKYDHAGKATSDGGTLYGARDKNFADAVAVVIKNDPPGSVSDAGVIGGFKVVTSDMHQVIYGADDKGLCLCVIAGLKYPSRTAIQMLTELYGKFAPKFGLQAKSATVNSLTTKSKPMLRAVCEKYDDLSKVDKAKSVLGQVDSVKGKMQNNIAGMLSNTEKADSLAERSNQLNEQASVFKKKSTDLKKHMRCKNLKMTLILAGVVIGILCIILIPLIRKSKE</sequence>
<dbReference type="GO" id="GO:0005737">
    <property type="term" value="C:cytoplasm"/>
    <property type="evidence" value="ECO:0007669"/>
    <property type="project" value="UniProtKB-ARBA"/>
</dbReference>
<gene>
    <name evidence="12" type="ORF">ASEP1449_LOCUS7903</name>
</gene>
<dbReference type="Gene3D" id="3.30.450.50">
    <property type="entry name" value="Longin domain"/>
    <property type="match status" value="1"/>
</dbReference>
<dbReference type="PRINTS" id="PR00219">
    <property type="entry name" value="SYNAPTOBREVN"/>
</dbReference>
<evidence type="ECO:0008006" key="13">
    <source>
        <dbReference type="Google" id="ProtNLM"/>
    </source>
</evidence>
<dbReference type="InterPro" id="IPR010908">
    <property type="entry name" value="Longin_dom"/>
</dbReference>
<dbReference type="GO" id="GO:0016020">
    <property type="term" value="C:membrane"/>
    <property type="evidence" value="ECO:0007669"/>
    <property type="project" value="InterPro"/>
</dbReference>
<dbReference type="SUPFAM" id="SSF58038">
    <property type="entry name" value="SNARE fusion complex"/>
    <property type="match status" value="1"/>
</dbReference>
<feature type="transmembrane region" description="Helical" evidence="9">
    <location>
        <begin position="223"/>
        <end position="243"/>
    </location>
</feature>
<dbReference type="GO" id="GO:0015031">
    <property type="term" value="P:protein transport"/>
    <property type="evidence" value="ECO:0007669"/>
    <property type="project" value="UniProtKB-KW"/>
</dbReference>
<dbReference type="GO" id="GO:0016192">
    <property type="term" value="P:vesicle-mediated transport"/>
    <property type="evidence" value="ECO:0007669"/>
    <property type="project" value="InterPro"/>
</dbReference>
<evidence type="ECO:0000256" key="6">
    <source>
        <dbReference type="ARBA" id="ARBA00023136"/>
    </source>
</evidence>